<evidence type="ECO:0000256" key="1">
    <source>
        <dbReference type="ARBA" id="ARBA00023002"/>
    </source>
</evidence>
<reference evidence="6" key="1">
    <citation type="submission" date="2021-01" db="EMBL/GenBank/DDBJ databases">
        <authorList>
            <person name="Corre E."/>
            <person name="Pelletier E."/>
            <person name="Niang G."/>
            <person name="Scheremetjew M."/>
            <person name="Finn R."/>
            <person name="Kale V."/>
            <person name="Holt S."/>
            <person name="Cochrane G."/>
            <person name="Meng A."/>
            <person name="Brown T."/>
            <person name="Cohen L."/>
        </authorList>
    </citation>
    <scope>NUCLEOTIDE SEQUENCE</scope>
    <source>
        <strain evidence="6">PLY429</strain>
    </source>
</reference>
<evidence type="ECO:0000313" key="6">
    <source>
        <dbReference type="EMBL" id="CAD9204115.1"/>
    </source>
</evidence>
<proteinExistence type="inferred from homology"/>
<accession>A0A7S1SND0</accession>
<comment type="subunit">
    <text evidence="2">Heterodimer of subunit A (variable subunit) and subunit B (catalytic subunit). Heterodimeric FTR forms a complex with ferredoxin and thioredoxin.</text>
</comment>
<dbReference type="InterPro" id="IPR004207">
    <property type="entry name" value="Fd_thioredoxin_Rdtase_alpha"/>
</dbReference>
<dbReference type="GO" id="GO:0015979">
    <property type="term" value="P:photosynthesis"/>
    <property type="evidence" value="ECO:0007669"/>
    <property type="project" value="InterPro"/>
</dbReference>
<evidence type="ECO:0000256" key="2">
    <source>
        <dbReference type="ARBA" id="ARBA00026011"/>
    </source>
</evidence>
<comment type="similarity">
    <text evidence="4">Belongs to the ferredoxin thioredoxin reductase alpha subunit family.</text>
</comment>
<evidence type="ECO:0000259" key="5">
    <source>
        <dbReference type="Pfam" id="PF02941"/>
    </source>
</evidence>
<protein>
    <recommendedName>
        <fullName evidence="5">Ferredoxin thioredoxin reductase alpha chain domain-containing protein</fullName>
    </recommendedName>
</protein>
<dbReference type="InterPro" id="IPR008990">
    <property type="entry name" value="Elect_transpt_acc-like_dom_sf"/>
</dbReference>
<feature type="domain" description="Ferredoxin thioredoxin reductase alpha chain" evidence="5">
    <location>
        <begin position="47"/>
        <end position="112"/>
    </location>
</feature>
<evidence type="ECO:0000256" key="4">
    <source>
        <dbReference type="ARBA" id="ARBA00034490"/>
    </source>
</evidence>
<dbReference type="Pfam" id="PF02941">
    <property type="entry name" value="FeThRed_A"/>
    <property type="match status" value="1"/>
</dbReference>
<dbReference type="AlphaFoldDB" id="A0A7S1SND0"/>
<sequence>MSYFSCSTATSRGWAPALGGRRTPAPQRLAGVCRAATLRVSAKIEEGAKVKVTTSVKVYHVPKTPELDLQGMEGVVMADVSTYKGHPISSNLPIKVKFTEPVKVIAHLEESELEEIP</sequence>
<gene>
    <name evidence="6" type="ORF">TCHU04912_LOCUS6350</name>
</gene>
<dbReference type="Gene3D" id="2.30.30.50">
    <property type="match status" value="1"/>
</dbReference>
<dbReference type="InterPro" id="IPR044166">
    <property type="entry name" value="FTRV"/>
</dbReference>
<dbReference type="PANTHER" id="PTHR46937">
    <property type="entry name" value="FERREDOXIN-THIOREDOXIN REDUCTASE, VARIABLE CHAIN"/>
    <property type="match status" value="1"/>
</dbReference>
<dbReference type="SUPFAM" id="SSF50090">
    <property type="entry name" value="Electron transport accessory proteins"/>
    <property type="match status" value="1"/>
</dbReference>
<organism evidence="6">
    <name type="scientific">Tetraselmis chuii</name>
    <dbReference type="NCBI Taxonomy" id="63592"/>
    <lineage>
        <taxon>Eukaryota</taxon>
        <taxon>Viridiplantae</taxon>
        <taxon>Chlorophyta</taxon>
        <taxon>core chlorophytes</taxon>
        <taxon>Chlorodendrophyceae</taxon>
        <taxon>Chlorodendrales</taxon>
        <taxon>Chlorodendraceae</taxon>
        <taxon>Tetraselmis</taxon>
    </lineage>
</organism>
<comment type="function">
    <text evidence="3">Variable subunit of the ferredoxin-thioredoxin reductase (FTR), which catalyzes the two-electron reduction of thioredoxins by the electrons provided by reduced ferredoxin.</text>
</comment>
<keyword evidence="1" id="KW-0560">Oxidoreductase</keyword>
<dbReference type="GO" id="GO:0016491">
    <property type="term" value="F:oxidoreductase activity"/>
    <property type="evidence" value="ECO:0007669"/>
    <property type="project" value="UniProtKB-KW"/>
</dbReference>
<dbReference type="PANTHER" id="PTHR46937:SF4">
    <property type="entry name" value="FERREDOXIN-THIOREDOXIN REDUCTASE SUBUNIT A1, CHLOROPLASTIC"/>
    <property type="match status" value="1"/>
</dbReference>
<name>A0A7S1SND0_9CHLO</name>
<evidence type="ECO:0000256" key="3">
    <source>
        <dbReference type="ARBA" id="ARBA00034474"/>
    </source>
</evidence>
<dbReference type="EMBL" id="HBGG01012476">
    <property type="protein sequence ID" value="CAD9204115.1"/>
    <property type="molecule type" value="Transcribed_RNA"/>
</dbReference>